<feature type="compositionally biased region" description="Basic and acidic residues" evidence="2">
    <location>
        <begin position="349"/>
        <end position="360"/>
    </location>
</feature>
<gene>
    <name evidence="4" type="ORF">URODEC1_LOCUS65929</name>
</gene>
<keyword evidence="5" id="KW-1185">Reference proteome</keyword>
<feature type="domain" description="No apical meristem-associated C-terminal" evidence="3">
    <location>
        <begin position="280"/>
        <end position="446"/>
    </location>
</feature>
<feature type="compositionally biased region" description="Basic residues" evidence="2">
    <location>
        <begin position="63"/>
        <end position="74"/>
    </location>
</feature>
<accession>A0ABC9BL29</accession>
<dbReference type="PANTHER" id="PTHR45125">
    <property type="entry name" value="F21J9.4-RELATED"/>
    <property type="match status" value="1"/>
</dbReference>
<evidence type="ECO:0000313" key="4">
    <source>
        <dbReference type="EMBL" id="CAL5002395.1"/>
    </source>
</evidence>
<dbReference type="AlphaFoldDB" id="A0ABC9BL29"/>
<dbReference type="Proteomes" id="UP001497457">
    <property type="component" value="Chromosome 26rd"/>
</dbReference>
<evidence type="ECO:0000259" key="3">
    <source>
        <dbReference type="Pfam" id="PF14303"/>
    </source>
</evidence>
<feature type="region of interest" description="Disordered" evidence="2">
    <location>
        <begin position="1"/>
        <end position="74"/>
    </location>
</feature>
<organism evidence="4 5">
    <name type="scientific">Urochloa decumbens</name>
    <dbReference type="NCBI Taxonomy" id="240449"/>
    <lineage>
        <taxon>Eukaryota</taxon>
        <taxon>Viridiplantae</taxon>
        <taxon>Streptophyta</taxon>
        <taxon>Embryophyta</taxon>
        <taxon>Tracheophyta</taxon>
        <taxon>Spermatophyta</taxon>
        <taxon>Magnoliopsida</taxon>
        <taxon>Liliopsida</taxon>
        <taxon>Poales</taxon>
        <taxon>Poaceae</taxon>
        <taxon>PACMAD clade</taxon>
        <taxon>Panicoideae</taxon>
        <taxon>Panicodae</taxon>
        <taxon>Paniceae</taxon>
        <taxon>Melinidinae</taxon>
        <taxon>Urochloa</taxon>
    </lineage>
</organism>
<dbReference type="InterPro" id="IPR029466">
    <property type="entry name" value="NAM-associated_C"/>
</dbReference>
<dbReference type="PANTHER" id="PTHR45125:SF3">
    <property type="entry name" value="NO-APICAL-MERISTEM-ASSOCIATED CARBOXY-TERMINAL DOMAIN PROTEIN"/>
    <property type="match status" value="1"/>
</dbReference>
<sequence length="483" mass="53527">MAPMEGLLAASPTGIAPVEGLPATTPMSIEPRDAPASATTSSMAPRPDIPRHPKLPTTGLSRPPRKKPGPKKRMPAALTSTMVAPSSTPLSPSSTPVSTAATNYGTEEDIHDAYSVFDRMPTNASVQSFSNLLDESVAIDNIPLCQPFPSVDEESDEDVAIISPPIKKRGQRAANYSSDEDVALVMAWEFVSLDAIAGVDQSSTTYWSRISEHFHRNAKATTARTIGSLQHRWSTIQECCNKWKSCLTQVARQHPSGVPLQEQANIAQERYKAMDQQKHRPFTMFHCWTLLQYNQKWINKELECPPKRPRSIAAHEKDGEVDIAAHEKDGEKDEEAKGLQGGNNRPAGRKKEKERVRKEAYGSGCKEAIQEMIETKKRLAMDKDARWMDIKAIEERKEANEAKRLRLKAEKAMAKKKEEDQKIMFMDISALDDTQKAFVEAMRAKILAELLGAVGARVFEALCLILVISSFWLSFCEVAAAIA</sequence>
<feature type="compositionally biased region" description="Low complexity" evidence="2">
    <location>
        <begin position="83"/>
        <end position="100"/>
    </location>
</feature>
<feature type="region of interest" description="Disordered" evidence="2">
    <location>
        <begin position="325"/>
        <end position="360"/>
    </location>
</feature>
<keyword evidence="1" id="KW-0175">Coiled coil</keyword>
<reference evidence="4" key="1">
    <citation type="submission" date="2024-10" db="EMBL/GenBank/DDBJ databases">
        <authorList>
            <person name="Ryan C."/>
        </authorList>
    </citation>
    <scope>NUCLEOTIDE SEQUENCE [LARGE SCALE GENOMIC DNA]</scope>
</reference>
<feature type="compositionally biased region" description="Basic and acidic residues" evidence="2">
    <location>
        <begin position="325"/>
        <end position="337"/>
    </location>
</feature>
<proteinExistence type="predicted"/>
<protein>
    <recommendedName>
        <fullName evidence="3">No apical meristem-associated C-terminal domain-containing protein</fullName>
    </recommendedName>
</protein>
<feature type="coiled-coil region" evidence="1">
    <location>
        <begin position="390"/>
        <end position="422"/>
    </location>
</feature>
<name>A0ABC9BL29_9POAL</name>
<feature type="region of interest" description="Disordered" evidence="2">
    <location>
        <begin position="81"/>
        <end position="100"/>
    </location>
</feature>
<evidence type="ECO:0000256" key="2">
    <source>
        <dbReference type="SAM" id="MobiDB-lite"/>
    </source>
</evidence>
<evidence type="ECO:0000256" key="1">
    <source>
        <dbReference type="SAM" id="Coils"/>
    </source>
</evidence>
<dbReference type="EMBL" id="OZ075136">
    <property type="protein sequence ID" value="CAL5002395.1"/>
    <property type="molecule type" value="Genomic_DNA"/>
</dbReference>
<evidence type="ECO:0000313" key="5">
    <source>
        <dbReference type="Proteomes" id="UP001497457"/>
    </source>
</evidence>
<dbReference type="Pfam" id="PF14303">
    <property type="entry name" value="NAM-associated"/>
    <property type="match status" value="1"/>
</dbReference>
<feature type="compositionally biased region" description="Low complexity" evidence="2">
    <location>
        <begin position="34"/>
        <end position="45"/>
    </location>
</feature>